<name>A0A1Y2DRD1_9PEZI</name>
<dbReference type="Proteomes" id="UP000193689">
    <property type="component" value="Unassembled WGS sequence"/>
</dbReference>
<sequence length="537" mass="58858">MATNQAKHADSAIKKRAVAGSFLFRFPDKNNAKKVEVALFRRSSKVRTYQHRLAPISGSVEEDDANPIATALREIHEETTLTLPKSIELMRMGKPYSFVDSDIGREWSINPFAFRLKSTAEGGAGEEGITIDWEHEGWEWYDPLHVKDRDEFGGVPKLVNSLRRVWPEYDLGAEAGSALTQGLLELRHDHESGARQLAAKAVAVLREVVYKMGLDAVARDEAAWWGNVRMTGWHLWRNGRESMGAAIVSALVDVLSRVETCIKEERSPDDKLRTALEVVDEHLAQRDSTVGRICESFINYLSCNVLLDGQAAPKKTLKVLTLSHSSTIASCLLAAASDLDVSLDLRILESRPLCEGVTLASRIIAETVKNKNVKVNVTLCSDASAAMAADGIDMLLLGADRISAAADVSNKTGSLPAVLSTKYMSPNAKVVVLSEVDKVAGPGATGEHVVEDNDSGELVVGWKDAVKGGDAIANFLEEDGFNGENKQAVRVRNVYFEWVPARLVSAYVTDQGTWAVDEIKRRSDWVGKESERLFGNL</sequence>
<dbReference type="SUPFAM" id="SSF100950">
    <property type="entry name" value="NagB/RpiA/CoA transferase-like"/>
    <property type="match status" value="1"/>
</dbReference>
<dbReference type="OrthoDB" id="206213at2759"/>
<keyword evidence="5" id="KW-1185">Reference proteome</keyword>
<organism evidence="4 5">
    <name type="scientific">Pseudomassariella vexata</name>
    <dbReference type="NCBI Taxonomy" id="1141098"/>
    <lineage>
        <taxon>Eukaryota</taxon>
        <taxon>Fungi</taxon>
        <taxon>Dikarya</taxon>
        <taxon>Ascomycota</taxon>
        <taxon>Pezizomycotina</taxon>
        <taxon>Sordariomycetes</taxon>
        <taxon>Xylariomycetidae</taxon>
        <taxon>Amphisphaeriales</taxon>
        <taxon>Pseudomassariaceae</taxon>
        <taxon>Pseudomassariella</taxon>
    </lineage>
</organism>
<dbReference type="InterPro" id="IPR015797">
    <property type="entry name" value="NUDIX_hydrolase-like_dom_sf"/>
</dbReference>
<dbReference type="Pfam" id="PF00293">
    <property type="entry name" value="NUDIX"/>
    <property type="match status" value="1"/>
</dbReference>
<evidence type="ECO:0000256" key="2">
    <source>
        <dbReference type="RuleBase" id="RU003814"/>
    </source>
</evidence>
<dbReference type="Gene3D" id="3.90.79.10">
    <property type="entry name" value="Nucleoside Triphosphate Pyrophosphohydrolase"/>
    <property type="match status" value="1"/>
</dbReference>
<accession>A0A1Y2DRD1</accession>
<evidence type="ECO:0000259" key="3">
    <source>
        <dbReference type="PROSITE" id="PS51462"/>
    </source>
</evidence>
<dbReference type="EMBL" id="MCFJ01000010">
    <property type="protein sequence ID" value="ORY61797.1"/>
    <property type="molecule type" value="Genomic_DNA"/>
</dbReference>
<protein>
    <recommendedName>
        <fullName evidence="3">Nudix hydrolase domain-containing protein</fullName>
    </recommendedName>
</protein>
<dbReference type="STRING" id="1141098.A0A1Y2DRD1"/>
<dbReference type="PROSITE" id="PS51462">
    <property type="entry name" value="NUDIX"/>
    <property type="match status" value="1"/>
</dbReference>
<proteinExistence type="inferred from homology"/>
<dbReference type="InParanoid" id="A0A1Y2DRD1"/>
<dbReference type="Gene3D" id="3.40.50.10470">
    <property type="entry name" value="Translation initiation factor eif-2b, domain 2"/>
    <property type="match status" value="1"/>
</dbReference>
<dbReference type="InterPro" id="IPR000649">
    <property type="entry name" value="IF-2B-related"/>
</dbReference>
<reference evidence="4 5" key="1">
    <citation type="submission" date="2016-07" db="EMBL/GenBank/DDBJ databases">
        <title>Pervasive Adenine N6-methylation of Active Genes in Fungi.</title>
        <authorList>
            <consortium name="DOE Joint Genome Institute"/>
            <person name="Mondo S.J."/>
            <person name="Dannebaum R.O."/>
            <person name="Kuo R.C."/>
            <person name="Labutti K."/>
            <person name="Haridas S."/>
            <person name="Kuo A."/>
            <person name="Salamov A."/>
            <person name="Ahrendt S.R."/>
            <person name="Lipzen A."/>
            <person name="Sullivan W."/>
            <person name="Andreopoulos W.B."/>
            <person name="Clum A."/>
            <person name="Lindquist E."/>
            <person name="Daum C."/>
            <person name="Ramamoorthy G.K."/>
            <person name="Gryganskyi A."/>
            <person name="Culley D."/>
            <person name="Magnuson J.K."/>
            <person name="James T.Y."/>
            <person name="O'Malley M.A."/>
            <person name="Stajich J.E."/>
            <person name="Spatafora J.W."/>
            <person name="Visel A."/>
            <person name="Grigoriev I.V."/>
        </authorList>
    </citation>
    <scope>NUCLEOTIDE SEQUENCE [LARGE SCALE GENOMIC DNA]</scope>
    <source>
        <strain evidence="4 5">CBS 129021</strain>
    </source>
</reference>
<dbReference type="PANTHER" id="PTHR43475">
    <property type="entry name" value="METHYLTHIORIBOSE-1-PHOSPHATE ISOMERASE"/>
    <property type="match status" value="1"/>
</dbReference>
<gene>
    <name evidence="4" type="ORF">BCR38DRAFT_487536</name>
</gene>
<feature type="domain" description="Nudix hydrolase" evidence="3">
    <location>
        <begin position="14"/>
        <end position="163"/>
    </location>
</feature>
<comment type="similarity">
    <text evidence="1 2">Belongs to the eIF-2B alpha/beta/delta subunits family.</text>
</comment>
<dbReference type="InterPro" id="IPR042529">
    <property type="entry name" value="IF_2B-like_C"/>
</dbReference>
<dbReference type="RefSeq" id="XP_040713874.1">
    <property type="nucleotide sequence ID" value="XM_040864169.1"/>
</dbReference>
<dbReference type="GO" id="GO:0019509">
    <property type="term" value="P:L-methionine salvage from methylthioadenosine"/>
    <property type="evidence" value="ECO:0007669"/>
    <property type="project" value="TreeGrafter"/>
</dbReference>
<dbReference type="InterPro" id="IPR037171">
    <property type="entry name" value="NagB/RpiA_transferase-like"/>
</dbReference>
<dbReference type="AlphaFoldDB" id="A0A1Y2DRD1"/>
<dbReference type="Pfam" id="PF01008">
    <property type="entry name" value="IF-2B"/>
    <property type="match status" value="1"/>
</dbReference>
<dbReference type="GO" id="GO:0046523">
    <property type="term" value="F:S-methyl-5-thioribose-1-phosphate isomerase activity"/>
    <property type="evidence" value="ECO:0007669"/>
    <property type="project" value="TreeGrafter"/>
</dbReference>
<dbReference type="InterPro" id="IPR000086">
    <property type="entry name" value="NUDIX_hydrolase_dom"/>
</dbReference>
<comment type="caution">
    <text evidence="4">The sequence shown here is derived from an EMBL/GenBank/DDBJ whole genome shotgun (WGS) entry which is preliminary data.</text>
</comment>
<dbReference type="CDD" id="cd18872">
    <property type="entry name" value="NUDIX_eIF-2B"/>
    <property type="match status" value="1"/>
</dbReference>
<dbReference type="PANTHER" id="PTHR43475:SF3">
    <property type="entry name" value="TRANSLATION INITIATION FACTOR EIF-2B SUBUNIT FAMILY PROTEIN (AFU_ORTHOLOGUE AFUA_2G14290)"/>
    <property type="match status" value="1"/>
</dbReference>
<dbReference type="GeneID" id="63780381"/>
<evidence type="ECO:0000313" key="4">
    <source>
        <dbReference type="EMBL" id="ORY61797.1"/>
    </source>
</evidence>
<evidence type="ECO:0000313" key="5">
    <source>
        <dbReference type="Proteomes" id="UP000193689"/>
    </source>
</evidence>
<evidence type="ECO:0000256" key="1">
    <source>
        <dbReference type="ARBA" id="ARBA00007251"/>
    </source>
</evidence>
<dbReference type="SUPFAM" id="SSF55811">
    <property type="entry name" value="Nudix"/>
    <property type="match status" value="1"/>
</dbReference>